<keyword evidence="3" id="KW-1185">Reference proteome</keyword>
<evidence type="ECO:0000256" key="1">
    <source>
        <dbReference type="SAM" id="MobiDB-lite"/>
    </source>
</evidence>
<gene>
    <name evidence="2 4" type="ORF">P152DRAFT_288616</name>
</gene>
<dbReference type="EMBL" id="ML975154">
    <property type="protein sequence ID" value="KAF1813683.1"/>
    <property type="molecule type" value="Genomic_DNA"/>
</dbReference>
<feature type="region of interest" description="Disordered" evidence="1">
    <location>
        <begin position="99"/>
        <end position="127"/>
    </location>
</feature>
<name>A0A6G1G6K4_9PEZI</name>
<reference evidence="4" key="2">
    <citation type="submission" date="2020-04" db="EMBL/GenBank/DDBJ databases">
        <authorList>
            <consortium name="NCBI Genome Project"/>
        </authorList>
    </citation>
    <scope>NUCLEOTIDE SEQUENCE</scope>
    <source>
        <strain evidence="4">CBS 781.70</strain>
    </source>
</reference>
<dbReference type="GeneID" id="54415565"/>
<dbReference type="Proteomes" id="UP000504638">
    <property type="component" value="Unplaced"/>
</dbReference>
<protein>
    <submittedName>
        <fullName evidence="2 4">Uncharacterized protein</fullName>
    </submittedName>
</protein>
<evidence type="ECO:0000313" key="2">
    <source>
        <dbReference type="EMBL" id="KAF1813683.1"/>
    </source>
</evidence>
<proteinExistence type="predicted"/>
<evidence type="ECO:0000313" key="3">
    <source>
        <dbReference type="Proteomes" id="UP000504638"/>
    </source>
</evidence>
<reference evidence="4" key="3">
    <citation type="submission" date="2025-04" db="UniProtKB">
        <authorList>
            <consortium name="RefSeq"/>
        </authorList>
    </citation>
    <scope>IDENTIFICATION</scope>
    <source>
        <strain evidence="4">CBS 781.70</strain>
    </source>
</reference>
<sequence length="150" mass="16731">MRVFCQPGTLERMNLNRFRLGLGIQTGRTKEKPKNKIIILKHSTRHHCFNHDEMCLAVEKGEELKGEPATPHALCSHVLRTEVHFKSYCSPRKGLDYISRSKADSTGSRVSSQRAGTTRGKSNARRPCLELGSIRPELNAQLIGSPVPVA</sequence>
<dbReference type="RefSeq" id="XP_033535314.1">
    <property type="nucleotide sequence ID" value="XM_033674995.1"/>
</dbReference>
<dbReference type="AlphaFoldDB" id="A0A6G1G6K4"/>
<accession>A0A6G1G6K4</accession>
<evidence type="ECO:0000313" key="4">
    <source>
        <dbReference type="RefSeq" id="XP_033535314.1"/>
    </source>
</evidence>
<organism evidence="2">
    <name type="scientific">Eremomyces bilateralis CBS 781.70</name>
    <dbReference type="NCBI Taxonomy" id="1392243"/>
    <lineage>
        <taxon>Eukaryota</taxon>
        <taxon>Fungi</taxon>
        <taxon>Dikarya</taxon>
        <taxon>Ascomycota</taxon>
        <taxon>Pezizomycotina</taxon>
        <taxon>Dothideomycetes</taxon>
        <taxon>Dothideomycetes incertae sedis</taxon>
        <taxon>Eremomycetales</taxon>
        <taxon>Eremomycetaceae</taxon>
        <taxon>Eremomyces</taxon>
    </lineage>
</organism>
<reference evidence="2 4" key="1">
    <citation type="submission" date="2020-01" db="EMBL/GenBank/DDBJ databases">
        <authorList>
            <consortium name="DOE Joint Genome Institute"/>
            <person name="Haridas S."/>
            <person name="Albert R."/>
            <person name="Binder M."/>
            <person name="Bloem J."/>
            <person name="Labutti K."/>
            <person name="Salamov A."/>
            <person name="Andreopoulos B."/>
            <person name="Baker S.E."/>
            <person name="Barry K."/>
            <person name="Bills G."/>
            <person name="Bluhm B.H."/>
            <person name="Cannon C."/>
            <person name="Castanera R."/>
            <person name="Culley D.E."/>
            <person name="Daum C."/>
            <person name="Ezra D."/>
            <person name="Gonzalez J.B."/>
            <person name="Henrissat B."/>
            <person name="Kuo A."/>
            <person name="Liang C."/>
            <person name="Lipzen A."/>
            <person name="Lutzoni F."/>
            <person name="Magnuson J."/>
            <person name="Mondo S."/>
            <person name="Nolan M."/>
            <person name="Ohm R."/>
            <person name="Pangilinan J."/>
            <person name="Park H.-J."/>
            <person name="Ramirez L."/>
            <person name="Alfaro M."/>
            <person name="Sun H."/>
            <person name="Tritt A."/>
            <person name="Yoshinaga Y."/>
            <person name="Zwiers L.-H."/>
            <person name="Turgeon B.G."/>
            <person name="Goodwin S.B."/>
            <person name="Spatafora J.W."/>
            <person name="Crous P.W."/>
            <person name="Grigoriev I.V."/>
        </authorList>
    </citation>
    <scope>NUCLEOTIDE SEQUENCE</scope>
    <source>
        <strain evidence="2 4">CBS 781.70</strain>
    </source>
</reference>
<feature type="compositionally biased region" description="Polar residues" evidence="1">
    <location>
        <begin position="104"/>
        <end position="121"/>
    </location>
</feature>